<evidence type="ECO:0000313" key="3">
    <source>
        <dbReference type="EMBL" id="STQ45279.1"/>
    </source>
</evidence>
<dbReference type="EMBL" id="UGGO01000001">
    <property type="protein sequence ID" value="STQ45279.1"/>
    <property type="molecule type" value="Genomic_DNA"/>
</dbReference>
<dbReference type="GO" id="GO:0006355">
    <property type="term" value="P:regulation of DNA-templated transcription"/>
    <property type="evidence" value="ECO:0007669"/>
    <property type="project" value="InterPro"/>
</dbReference>
<evidence type="ECO:0000313" key="4">
    <source>
        <dbReference type="Proteomes" id="UP000254304"/>
    </source>
</evidence>
<evidence type="ECO:0000256" key="1">
    <source>
        <dbReference type="ARBA" id="ARBA00023125"/>
    </source>
</evidence>
<gene>
    <name evidence="3" type="ORF">NCTC12157_03010</name>
</gene>
<dbReference type="InterPro" id="IPR000792">
    <property type="entry name" value="Tscrpt_reg_LuxR_C"/>
</dbReference>
<dbReference type="PROSITE" id="PS50043">
    <property type="entry name" value="HTH_LUXR_2"/>
    <property type="match status" value="1"/>
</dbReference>
<protein>
    <submittedName>
        <fullName evidence="3">Transcriptional regulator RcsB</fullName>
    </submittedName>
</protein>
<sequence length="219" mass="24539">MFTVAINTKNFFYEQGLLALLNVVFKEEGGGNLPAVSFCEHRSGGKENILFKDSMAIVNIFMESSESISDPSGSNNPMMTINIPFNSSRLDIYDVMSKIKKVLTISRLSCKSAFNKELFRRLRLSDYIQLSSIESEIVSLTGKGHDIGHISKVLGRSEKTILTHRRNAIRKLGVLNRLEFYNYASDMQNNNSSKEAILFVFNAIPAPVTSSQFCLLPLK</sequence>
<accession>A0A377NES3</accession>
<dbReference type="Gene3D" id="1.10.10.10">
    <property type="entry name" value="Winged helix-like DNA-binding domain superfamily/Winged helix DNA-binding domain"/>
    <property type="match status" value="1"/>
</dbReference>
<dbReference type="PRINTS" id="PR00038">
    <property type="entry name" value="HTHLUXR"/>
</dbReference>
<dbReference type="CDD" id="cd06170">
    <property type="entry name" value="LuxR_C_like"/>
    <property type="match status" value="1"/>
</dbReference>
<keyword evidence="1" id="KW-0238">DNA-binding</keyword>
<dbReference type="SUPFAM" id="SSF46894">
    <property type="entry name" value="C-terminal effector domain of the bipartite response regulators"/>
    <property type="match status" value="1"/>
</dbReference>
<dbReference type="SMART" id="SM00421">
    <property type="entry name" value="HTH_LUXR"/>
    <property type="match status" value="1"/>
</dbReference>
<dbReference type="GO" id="GO:0003677">
    <property type="term" value="F:DNA binding"/>
    <property type="evidence" value="ECO:0007669"/>
    <property type="project" value="UniProtKB-KW"/>
</dbReference>
<dbReference type="Proteomes" id="UP000254304">
    <property type="component" value="Unassembled WGS sequence"/>
</dbReference>
<dbReference type="Pfam" id="PF00196">
    <property type="entry name" value="GerE"/>
    <property type="match status" value="1"/>
</dbReference>
<organism evidence="3 4">
    <name type="scientific">Ewingella americana</name>
    <dbReference type="NCBI Taxonomy" id="41202"/>
    <lineage>
        <taxon>Bacteria</taxon>
        <taxon>Pseudomonadati</taxon>
        <taxon>Pseudomonadota</taxon>
        <taxon>Gammaproteobacteria</taxon>
        <taxon>Enterobacterales</taxon>
        <taxon>Yersiniaceae</taxon>
        <taxon>Ewingella</taxon>
    </lineage>
</organism>
<proteinExistence type="predicted"/>
<dbReference type="InterPro" id="IPR016032">
    <property type="entry name" value="Sig_transdc_resp-reg_C-effctor"/>
</dbReference>
<dbReference type="AlphaFoldDB" id="A0A377NES3"/>
<dbReference type="InterPro" id="IPR036388">
    <property type="entry name" value="WH-like_DNA-bd_sf"/>
</dbReference>
<feature type="domain" description="HTH luxR-type" evidence="2">
    <location>
        <begin position="123"/>
        <end position="188"/>
    </location>
</feature>
<name>A0A377NES3_9GAMM</name>
<reference evidence="3 4" key="1">
    <citation type="submission" date="2018-06" db="EMBL/GenBank/DDBJ databases">
        <authorList>
            <consortium name="Pathogen Informatics"/>
            <person name="Doyle S."/>
        </authorList>
    </citation>
    <scope>NUCLEOTIDE SEQUENCE [LARGE SCALE GENOMIC DNA]</scope>
    <source>
        <strain evidence="3 4">NCTC12157</strain>
    </source>
</reference>
<evidence type="ECO:0000259" key="2">
    <source>
        <dbReference type="PROSITE" id="PS50043"/>
    </source>
</evidence>